<dbReference type="Gene3D" id="3.20.20.70">
    <property type="entry name" value="Aldolase class I"/>
    <property type="match status" value="1"/>
</dbReference>
<dbReference type="EMBL" id="VFSU01000022">
    <property type="protein sequence ID" value="TPE61571.1"/>
    <property type="molecule type" value="Genomic_DNA"/>
</dbReference>
<name>A0A501XLM0_9SPHN</name>
<dbReference type="PANTHER" id="PTHR30246">
    <property type="entry name" value="2-KETO-3-DEOXY-6-PHOSPHOGLUCONATE ALDOLASE"/>
    <property type="match status" value="1"/>
</dbReference>
<evidence type="ECO:0000256" key="4">
    <source>
        <dbReference type="ARBA" id="ARBA00023239"/>
    </source>
</evidence>
<comment type="similarity">
    <text evidence="2">Belongs to the KHG/KDPG aldolase family.</text>
</comment>
<dbReference type="Pfam" id="PF01081">
    <property type="entry name" value="Aldolase"/>
    <property type="match status" value="1"/>
</dbReference>
<evidence type="ECO:0000256" key="3">
    <source>
        <dbReference type="ARBA" id="ARBA00011233"/>
    </source>
</evidence>
<evidence type="ECO:0000256" key="5">
    <source>
        <dbReference type="ARBA" id="ARBA00023277"/>
    </source>
</evidence>
<comment type="subunit">
    <text evidence="3">Homotrimer.</text>
</comment>
<comment type="caution">
    <text evidence="6">The sequence shown here is derived from an EMBL/GenBank/DDBJ whole genome shotgun (WGS) entry which is preliminary data.</text>
</comment>
<dbReference type="GO" id="GO:0016829">
    <property type="term" value="F:lyase activity"/>
    <property type="evidence" value="ECO:0007669"/>
    <property type="project" value="UniProtKB-KW"/>
</dbReference>
<evidence type="ECO:0000256" key="1">
    <source>
        <dbReference type="ARBA" id="ARBA00004761"/>
    </source>
</evidence>
<evidence type="ECO:0000313" key="7">
    <source>
        <dbReference type="Proteomes" id="UP000319897"/>
    </source>
</evidence>
<dbReference type="Proteomes" id="UP000319897">
    <property type="component" value="Unassembled WGS sequence"/>
</dbReference>
<protein>
    <submittedName>
        <fullName evidence="6">2-dehydro-3-deoxy-6-phosphogalactonate aldolase</fullName>
    </submittedName>
</protein>
<dbReference type="PANTHER" id="PTHR30246:SF1">
    <property type="entry name" value="2-DEHYDRO-3-DEOXY-6-PHOSPHOGALACTONATE ALDOLASE-RELATED"/>
    <property type="match status" value="1"/>
</dbReference>
<gene>
    <name evidence="6" type="ORF">FJQ54_08250</name>
</gene>
<dbReference type="InterPro" id="IPR000887">
    <property type="entry name" value="Aldlse_KDPG_KHG"/>
</dbReference>
<evidence type="ECO:0000256" key="2">
    <source>
        <dbReference type="ARBA" id="ARBA00006906"/>
    </source>
</evidence>
<accession>A0A501XLM0</accession>
<comment type="pathway">
    <text evidence="1">Carbohydrate acid metabolism.</text>
</comment>
<keyword evidence="4" id="KW-0456">Lyase</keyword>
<evidence type="ECO:0000313" key="6">
    <source>
        <dbReference type="EMBL" id="TPE61571.1"/>
    </source>
</evidence>
<sequence length="207" mass="21201">MKNAFRDLPLVAILRGLTPEEALPVGEALVGAGFRLVEVPLNSPRPLDSIALLAKALHGRASVGAGTVLTPAEVAAVAEAGGQLIVSPNCNPAVIAETKRRGLWSVPGFFTANEAFAALEAGADALKLFPAEAASPAVAKALRAVLPRDVPLLAVGGVSPETMSPWLAAGVNGFGIGSSLYRPGRSPAQVGAEAARFVAAFRTEHRL</sequence>
<dbReference type="SUPFAM" id="SSF51569">
    <property type="entry name" value="Aldolase"/>
    <property type="match status" value="1"/>
</dbReference>
<dbReference type="OrthoDB" id="7204076at2"/>
<reference evidence="6 7" key="1">
    <citation type="submission" date="2019-06" db="EMBL/GenBank/DDBJ databases">
        <authorList>
            <person name="Lee I."/>
            <person name="Jang G.I."/>
            <person name="Hwang C.Y."/>
        </authorList>
    </citation>
    <scope>NUCLEOTIDE SEQUENCE [LARGE SCALE GENOMIC DNA]</scope>
    <source>
        <strain evidence="6 7">PAMC 28131</strain>
    </source>
</reference>
<keyword evidence="5" id="KW-0119">Carbohydrate metabolism</keyword>
<dbReference type="InterPro" id="IPR013785">
    <property type="entry name" value="Aldolase_TIM"/>
</dbReference>
<dbReference type="NCBIfam" id="NF006600">
    <property type="entry name" value="PRK09140.1"/>
    <property type="match status" value="1"/>
</dbReference>
<proteinExistence type="inferred from homology"/>
<dbReference type="CDD" id="cd00452">
    <property type="entry name" value="KDPG_aldolase"/>
    <property type="match status" value="1"/>
</dbReference>
<dbReference type="AlphaFoldDB" id="A0A501XLM0"/>
<keyword evidence="7" id="KW-1185">Reference proteome</keyword>
<organism evidence="6 7">
    <name type="scientific">Sandaracinobacter neustonicus</name>
    <dbReference type="NCBI Taxonomy" id="1715348"/>
    <lineage>
        <taxon>Bacteria</taxon>
        <taxon>Pseudomonadati</taxon>
        <taxon>Pseudomonadota</taxon>
        <taxon>Alphaproteobacteria</taxon>
        <taxon>Sphingomonadales</taxon>
        <taxon>Sphingosinicellaceae</taxon>
        <taxon>Sandaracinobacter</taxon>
    </lineage>
</organism>
<dbReference type="RefSeq" id="WP_140927943.1">
    <property type="nucleotide sequence ID" value="NZ_VFSU01000022.1"/>
</dbReference>